<keyword evidence="6 8" id="KW-0503">Monooxygenase</keyword>
<evidence type="ECO:0000313" key="10">
    <source>
        <dbReference type="Proteomes" id="UP000016924"/>
    </source>
</evidence>
<keyword evidence="10" id="KW-1185">Reference proteome</keyword>
<proteinExistence type="inferred from homology"/>
<dbReference type="eggNOG" id="KOG0158">
    <property type="taxonomic scope" value="Eukaryota"/>
</dbReference>
<evidence type="ECO:0000256" key="2">
    <source>
        <dbReference type="ARBA" id="ARBA00010617"/>
    </source>
</evidence>
<dbReference type="GO" id="GO:0005506">
    <property type="term" value="F:iron ion binding"/>
    <property type="evidence" value="ECO:0007669"/>
    <property type="project" value="InterPro"/>
</dbReference>
<dbReference type="OrthoDB" id="3945418at2759"/>
<dbReference type="PANTHER" id="PTHR24305">
    <property type="entry name" value="CYTOCHROME P450"/>
    <property type="match status" value="1"/>
</dbReference>
<accession>R7YGU0</accession>
<dbReference type="InterPro" id="IPR001128">
    <property type="entry name" value="Cyt_P450"/>
</dbReference>
<evidence type="ECO:0000256" key="4">
    <source>
        <dbReference type="ARBA" id="ARBA00023002"/>
    </source>
</evidence>
<name>R7YGU0_CONA1</name>
<reference evidence="10" key="1">
    <citation type="submission" date="2012-06" db="EMBL/GenBank/DDBJ databases">
        <title>The genome sequence of Coniosporium apollinis CBS 100218.</title>
        <authorList>
            <consortium name="The Broad Institute Genome Sequencing Platform"/>
            <person name="Cuomo C."/>
            <person name="Gorbushina A."/>
            <person name="Noack S."/>
            <person name="Walker B."/>
            <person name="Young S.K."/>
            <person name="Zeng Q."/>
            <person name="Gargeya S."/>
            <person name="Fitzgerald M."/>
            <person name="Haas B."/>
            <person name="Abouelleil A."/>
            <person name="Alvarado L."/>
            <person name="Arachchi H.M."/>
            <person name="Berlin A.M."/>
            <person name="Chapman S.B."/>
            <person name="Goldberg J."/>
            <person name="Griggs A."/>
            <person name="Gujja S."/>
            <person name="Hansen M."/>
            <person name="Howarth C."/>
            <person name="Imamovic A."/>
            <person name="Larimer J."/>
            <person name="McCowan C."/>
            <person name="Montmayeur A."/>
            <person name="Murphy C."/>
            <person name="Neiman D."/>
            <person name="Pearson M."/>
            <person name="Priest M."/>
            <person name="Roberts A."/>
            <person name="Saif S."/>
            <person name="Shea T."/>
            <person name="Sisk P."/>
            <person name="Sykes S."/>
            <person name="Wortman J."/>
            <person name="Nusbaum C."/>
            <person name="Birren B."/>
        </authorList>
    </citation>
    <scope>NUCLEOTIDE SEQUENCE [LARGE SCALE GENOMIC DNA]</scope>
    <source>
        <strain evidence="10">CBS 100218</strain>
    </source>
</reference>
<dbReference type="PROSITE" id="PS00086">
    <property type="entry name" value="CYTOCHROME_P450"/>
    <property type="match status" value="1"/>
</dbReference>
<protein>
    <recommendedName>
        <fullName evidence="11">Cytochrome P450</fullName>
    </recommendedName>
</protein>
<dbReference type="SUPFAM" id="SSF48264">
    <property type="entry name" value="Cytochrome P450"/>
    <property type="match status" value="1"/>
</dbReference>
<keyword evidence="5 7" id="KW-0408">Iron</keyword>
<dbReference type="STRING" id="1168221.R7YGU0"/>
<evidence type="ECO:0000256" key="8">
    <source>
        <dbReference type="RuleBase" id="RU000461"/>
    </source>
</evidence>
<dbReference type="PRINTS" id="PR00463">
    <property type="entry name" value="EP450I"/>
</dbReference>
<dbReference type="GO" id="GO:0020037">
    <property type="term" value="F:heme binding"/>
    <property type="evidence" value="ECO:0007669"/>
    <property type="project" value="InterPro"/>
</dbReference>
<dbReference type="Pfam" id="PF00067">
    <property type="entry name" value="p450"/>
    <property type="match status" value="1"/>
</dbReference>
<gene>
    <name evidence="9" type="ORF">W97_00318</name>
</gene>
<feature type="binding site" description="axial binding residue" evidence="7">
    <location>
        <position position="439"/>
    </location>
    <ligand>
        <name>heme</name>
        <dbReference type="ChEBI" id="CHEBI:30413"/>
    </ligand>
    <ligandPart>
        <name>Fe</name>
        <dbReference type="ChEBI" id="CHEBI:18248"/>
    </ligandPart>
</feature>
<evidence type="ECO:0008006" key="11">
    <source>
        <dbReference type="Google" id="ProtNLM"/>
    </source>
</evidence>
<dbReference type="InterPro" id="IPR017972">
    <property type="entry name" value="Cyt_P450_CS"/>
</dbReference>
<evidence type="ECO:0000256" key="7">
    <source>
        <dbReference type="PIRSR" id="PIRSR602401-1"/>
    </source>
</evidence>
<organism evidence="9 10">
    <name type="scientific">Coniosporium apollinis (strain CBS 100218)</name>
    <name type="common">Rock-inhabiting black yeast</name>
    <dbReference type="NCBI Taxonomy" id="1168221"/>
    <lineage>
        <taxon>Eukaryota</taxon>
        <taxon>Fungi</taxon>
        <taxon>Dikarya</taxon>
        <taxon>Ascomycota</taxon>
        <taxon>Pezizomycotina</taxon>
        <taxon>Dothideomycetes</taxon>
        <taxon>Dothideomycetes incertae sedis</taxon>
        <taxon>Coniosporium</taxon>
    </lineage>
</organism>
<sequence length="497" mass="57157">MPLLDIQSTLFAVFAAWLVCCFLEGIRRLYFHPLSKFPGPKLAALTLWYEFYYDIIEPGTYFRKIEEMHREYGPIIRINPHELHIRDPAYFDHLYAGGKRDKYSWWTNFIGFERSTFATVGDDLHRLRRGAMSSFFSRRSVSELEPIIVSRIEKLCSRFEELADTGEVVRLDVAFLALTMDVICAFFFGKDRGHLDKPDFELLWKETLRGTLQTVALGRMFPVLTTTMLHLPRWLLKATNAYYVSYMFSLQAGIRKQVAAVLNESIGSTPGRTIFHMLRDSDLPLEEKSISRLCEEANVLIGAGSETSAKALTHTIFYLSTNPDILRHLREEIKDVMPDAATVPRWSVLEQLRYFTAVVTEGLRLSYSITTRLPRTANEPLIYKEWVIPPGTPVSETLYSVLVDPSVFPEPEKFDPGRWLEHPELSKYFVVFGRGSRSCVGLNLAYAELYLAVAALVRRFDFELFETTIEDIEVKHDFFVPNADLSSKGVRARIRKL</sequence>
<dbReference type="GeneID" id="19897629"/>
<dbReference type="GO" id="GO:0016705">
    <property type="term" value="F:oxidoreductase activity, acting on paired donors, with incorporation or reduction of molecular oxygen"/>
    <property type="evidence" value="ECO:0007669"/>
    <property type="project" value="InterPro"/>
</dbReference>
<keyword evidence="4 8" id="KW-0560">Oxidoreductase</keyword>
<dbReference type="InterPro" id="IPR002401">
    <property type="entry name" value="Cyt_P450_E_grp-I"/>
</dbReference>
<dbReference type="HOGENOM" id="CLU_001570_14_4_1"/>
<dbReference type="CDD" id="cd11062">
    <property type="entry name" value="CYP58-like"/>
    <property type="match status" value="1"/>
</dbReference>
<evidence type="ECO:0000256" key="1">
    <source>
        <dbReference type="ARBA" id="ARBA00001971"/>
    </source>
</evidence>
<comment type="similarity">
    <text evidence="2 8">Belongs to the cytochrome P450 family.</text>
</comment>
<dbReference type="EMBL" id="JH767554">
    <property type="protein sequence ID" value="EON61107.1"/>
    <property type="molecule type" value="Genomic_DNA"/>
</dbReference>
<evidence type="ECO:0000256" key="5">
    <source>
        <dbReference type="ARBA" id="ARBA00023004"/>
    </source>
</evidence>
<dbReference type="InterPro" id="IPR036396">
    <property type="entry name" value="Cyt_P450_sf"/>
</dbReference>
<dbReference type="OMA" id="MCHINKS"/>
<dbReference type="Proteomes" id="UP000016924">
    <property type="component" value="Unassembled WGS sequence"/>
</dbReference>
<dbReference type="PRINTS" id="PR00385">
    <property type="entry name" value="P450"/>
</dbReference>
<dbReference type="Gene3D" id="1.10.630.10">
    <property type="entry name" value="Cytochrome P450"/>
    <property type="match status" value="1"/>
</dbReference>
<dbReference type="PANTHER" id="PTHR24305:SF157">
    <property type="entry name" value="N-ACETYLTRYPTOPHAN 6-HYDROXYLASE IVOC-RELATED"/>
    <property type="match status" value="1"/>
</dbReference>
<dbReference type="AlphaFoldDB" id="R7YGU0"/>
<dbReference type="GO" id="GO:0004497">
    <property type="term" value="F:monooxygenase activity"/>
    <property type="evidence" value="ECO:0007669"/>
    <property type="project" value="UniProtKB-KW"/>
</dbReference>
<keyword evidence="3 7" id="KW-0479">Metal-binding</keyword>
<evidence type="ECO:0000256" key="3">
    <source>
        <dbReference type="ARBA" id="ARBA00022723"/>
    </source>
</evidence>
<evidence type="ECO:0000313" key="9">
    <source>
        <dbReference type="EMBL" id="EON61107.1"/>
    </source>
</evidence>
<dbReference type="InterPro" id="IPR050121">
    <property type="entry name" value="Cytochrome_P450_monoxygenase"/>
</dbReference>
<dbReference type="RefSeq" id="XP_007776424.1">
    <property type="nucleotide sequence ID" value="XM_007778234.1"/>
</dbReference>
<comment type="cofactor">
    <cofactor evidence="1 7">
        <name>heme</name>
        <dbReference type="ChEBI" id="CHEBI:30413"/>
    </cofactor>
</comment>
<keyword evidence="7 8" id="KW-0349">Heme</keyword>
<evidence type="ECO:0000256" key="6">
    <source>
        <dbReference type="ARBA" id="ARBA00023033"/>
    </source>
</evidence>